<evidence type="ECO:0000256" key="5">
    <source>
        <dbReference type="SAM" id="MobiDB-lite"/>
    </source>
</evidence>
<keyword evidence="3" id="KW-0804">Transcription</keyword>
<feature type="compositionally biased region" description="Low complexity" evidence="5">
    <location>
        <begin position="418"/>
        <end position="433"/>
    </location>
</feature>
<dbReference type="AlphaFoldDB" id="A0A1M2VXG5"/>
<comment type="subcellular location">
    <subcellularLocation>
        <location evidence="1">Nucleus</location>
    </subcellularLocation>
</comment>
<dbReference type="InterPro" id="IPR021740">
    <property type="entry name" value="Velvet"/>
</dbReference>
<organism evidence="7 8">
    <name type="scientific">Trametes pubescens</name>
    <name type="common">White-rot fungus</name>
    <dbReference type="NCBI Taxonomy" id="154538"/>
    <lineage>
        <taxon>Eukaryota</taxon>
        <taxon>Fungi</taxon>
        <taxon>Dikarya</taxon>
        <taxon>Basidiomycota</taxon>
        <taxon>Agaricomycotina</taxon>
        <taxon>Agaricomycetes</taxon>
        <taxon>Polyporales</taxon>
        <taxon>Polyporaceae</taxon>
        <taxon>Trametes</taxon>
    </lineage>
</organism>
<dbReference type="OMA" id="RNEGTFI"/>
<comment type="caution">
    <text evidence="7">The sequence shown here is derived from an EMBL/GenBank/DDBJ whole genome shotgun (WGS) entry which is preliminary data.</text>
</comment>
<name>A0A1M2VXG5_TRAPU</name>
<keyword evidence="8" id="KW-1185">Reference proteome</keyword>
<dbReference type="Pfam" id="PF11754">
    <property type="entry name" value="Velvet"/>
    <property type="match status" value="1"/>
</dbReference>
<accession>A0A1M2VXG5</accession>
<dbReference type="InterPro" id="IPR038491">
    <property type="entry name" value="Velvet_dom_sf"/>
</dbReference>
<protein>
    <recommendedName>
        <fullName evidence="6">Velvet domain-containing protein</fullName>
    </recommendedName>
</protein>
<feature type="compositionally biased region" description="Basic and acidic residues" evidence="5">
    <location>
        <begin position="367"/>
        <end position="378"/>
    </location>
</feature>
<dbReference type="OrthoDB" id="5599552at2759"/>
<dbReference type="GO" id="GO:0005634">
    <property type="term" value="C:nucleus"/>
    <property type="evidence" value="ECO:0007669"/>
    <property type="project" value="UniProtKB-SubCell"/>
</dbReference>
<evidence type="ECO:0000256" key="2">
    <source>
        <dbReference type="ARBA" id="ARBA00023015"/>
    </source>
</evidence>
<evidence type="ECO:0000313" key="8">
    <source>
        <dbReference type="Proteomes" id="UP000184267"/>
    </source>
</evidence>
<feature type="domain" description="Velvet" evidence="6">
    <location>
        <begin position="37"/>
        <end position="342"/>
    </location>
</feature>
<keyword evidence="2" id="KW-0805">Transcription regulation</keyword>
<evidence type="ECO:0000256" key="3">
    <source>
        <dbReference type="ARBA" id="ARBA00023163"/>
    </source>
</evidence>
<dbReference type="Proteomes" id="UP000184267">
    <property type="component" value="Unassembled WGS sequence"/>
</dbReference>
<feature type="region of interest" description="Disordered" evidence="5">
    <location>
        <begin position="408"/>
        <end position="466"/>
    </location>
</feature>
<dbReference type="EMBL" id="MNAD01000495">
    <property type="protein sequence ID" value="OJT12304.1"/>
    <property type="molecule type" value="Genomic_DNA"/>
</dbReference>
<evidence type="ECO:0000256" key="4">
    <source>
        <dbReference type="ARBA" id="ARBA00023242"/>
    </source>
</evidence>
<dbReference type="PANTHER" id="PTHR33572">
    <property type="entry name" value="SPORE DEVELOPMENT REGULATOR VOSA"/>
    <property type="match status" value="1"/>
</dbReference>
<keyword evidence="4" id="KW-0539">Nucleus</keyword>
<dbReference type="InterPro" id="IPR037525">
    <property type="entry name" value="Velvet_dom"/>
</dbReference>
<gene>
    <name evidence="7" type="ORF">TRAPUB_11171</name>
</gene>
<dbReference type="PROSITE" id="PS51821">
    <property type="entry name" value="VELVET"/>
    <property type="match status" value="1"/>
</dbReference>
<dbReference type="PANTHER" id="PTHR33572:SF3">
    <property type="entry name" value="VELVET COMPLEX SUBUNIT B"/>
    <property type="match status" value="1"/>
</dbReference>
<feature type="region of interest" description="Disordered" evidence="5">
    <location>
        <begin position="367"/>
        <end position="390"/>
    </location>
</feature>
<evidence type="ECO:0000256" key="1">
    <source>
        <dbReference type="ARBA" id="ARBA00004123"/>
    </source>
</evidence>
<evidence type="ECO:0000313" key="7">
    <source>
        <dbReference type="EMBL" id="OJT12304.1"/>
    </source>
</evidence>
<evidence type="ECO:0000259" key="6">
    <source>
        <dbReference type="PROSITE" id="PS51821"/>
    </source>
</evidence>
<sequence length="466" mass="50424">MVMVLTRPCPVRPAQRPRALNTLPNQPASFTSGLLAGLTVRIEIEETQKADLGRKYARKDKRPLDPPPVVICTFRDLTNAGAPGFREQALQIETATLGAVCHVDLFPVPPDYEDYIAAKPPVSWPLPLQRLTDGILPSTHASASSLPPPSAIMQGLLPPMPPPEYYVPFHSATTGRYPEAPSSLYPSPMAVAHGQNAMLPGVQSLTAIAKLPCDPRQVPTSQFDSPDVVAWFGSHAIRESDKCSSMLAGATFVQAEIVDYNGKKEAMFVFSDLAVKVEGTFVLRYRTMNLTSQTGTSRPFRVLAECFGGPFKVYSTKEFPGLPPSTALTKVSLRSSSRHPRPAHPPGQWRPAFHLLSMYGIRVNMRENERKRRTKSEIDAEASEQALPARRGGATALELVVQTAAAGAASPTRMAQYSPTSTTSVASSSASVPGPYARTRARGLSRGSAHGMYGGHMDTDERGAEY</sequence>
<dbReference type="Gene3D" id="2.60.40.3960">
    <property type="entry name" value="Velvet domain"/>
    <property type="match status" value="1"/>
</dbReference>
<proteinExistence type="predicted"/>
<feature type="compositionally biased region" description="Basic and acidic residues" evidence="5">
    <location>
        <begin position="457"/>
        <end position="466"/>
    </location>
</feature>
<reference evidence="7 8" key="1">
    <citation type="submission" date="2016-10" db="EMBL/GenBank/DDBJ databases">
        <title>Genome sequence of the basidiomycete white-rot fungus Trametes pubescens.</title>
        <authorList>
            <person name="Makela M.R."/>
            <person name="Granchi Z."/>
            <person name="Peng M."/>
            <person name="De Vries R.P."/>
            <person name="Grigoriev I."/>
            <person name="Riley R."/>
            <person name="Hilden K."/>
        </authorList>
    </citation>
    <scope>NUCLEOTIDE SEQUENCE [LARGE SCALE GENOMIC DNA]</scope>
    <source>
        <strain evidence="7 8">FBCC735</strain>
    </source>
</reference>